<accession>A0ACB9FKK3</accession>
<sequence>MGRIEGYGGWVRVRMSICCCCLLPRWVCELLLYDVDVGRWVLRRKNGGLFKRNGFSKAGHGLLQLGSLKIVPEDLHFVLRMRHTFESLGYQSGFYIPVIRSTSSLNYTEILLKQPTTVPIHPPAAFNWAAAAATPKPMQSPNFQNSTRLGFVPKDDKHMFLLPHSSEPQMGNMMGSDHHVENDIKWRSNL</sequence>
<reference evidence="2" key="1">
    <citation type="journal article" date="2022" name="Mol. Ecol. Resour.">
        <title>The genomes of chicory, endive, great burdock and yacon provide insights into Asteraceae palaeo-polyploidization history and plant inulin production.</title>
        <authorList>
            <person name="Fan W."/>
            <person name="Wang S."/>
            <person name="Wang H."/>
            <person name="Wang A."/>
            <person name="Jiang F."/>
            <person name="Liu H."/>
            <person name="Zhao H."/>
            <person name="Xu D."/>
            <person name="Zhang Y."/>
        </authorList>
    </citation>
    <scope>NUCLEOTIDE SEQUENCE [LARGE SCALE GENOMIC DNA]</scope>
    <source>
        <strain evidence="2">cv. Niubang</strain>
    </source>
</reference>
<comment type="caution">
    <text evidence="1">The sequence shown here is derived from an EMBL/GenBank/DDBJ whole genome shotgun (WGS) entry which is preliminary data.</text>
</comment>
<dbReference type="EMBL" id="CM042047">
    <property type="protein sequence ID" value="KAI3771809.1"/>
    <property type="molecule type" value="Genomic_DNA"/>
</dbReference>
<gene>
    <name evidence="1" type="ORF">L6452_02978</name>
</gene>
<reference evidence="1 2" key="2">
    <citation type="journal article" date="2022" name="Mol. Ecol. Resour.">
        <title>The genomes of chicory, endive, great burdock and yacon provide insights into Asteraceae paleo-polyploidization history and plant inulin production.</title>
        <authorList>
            <person name="Fan W."/>
            <person name="Wang S."/>
            <person name="Wang H."/>
            <person name="Wang A."/>
            <person name="Jiang F."/>
            <person name="Liu H."/>
            <person name="Zhao H."/>
            <person name="Xu D."/>
            <person name="Zhang Y."/>
        </authorList>
    </citation>
    <scope>NUCLEOTIDE SEQUENCE [LARGE SCALE GENOMIC DNA]</scope>
    <source>
        <strain evidence="2">cv. Niubang</strain>
    </source>
</reference>
<proteinExistence type="predicted"/>
<evidence type="ECO:0000313" key="2">
    <source>
        <dbReference type="Proteomes" id="UP001055879"/>
    </source>
</evidence>
<keyword evidence="2" id="KW-1185">Reference proteome</keyword>
<name>A0ACB9FKK3_ARCLA</name>
<dbReference type="Proteomes" id="UP001055879">
    <property type="component" value="Linkage Group LG01"/>
</dbReference>
<evidence type="ECO:0000313" key="1">
    <source>
        <dbReference type="EMBL" id="KAI3771809.1"/>
    </source>
</evidence>
<organism evidence="1 2">
    <name type="scientific">Arctium lappa</name>
    <name type="common">Greater burdock</name>
    <name type="synonym">Lappa major</name>
    <dbReference type="NCBI Taxonomy" id="4217"/>
    <lineage>
        <taxon>Eukaryota</taxon>
        <taxon>Viridiplantae</taxon>
        <taxon>Streptophyta</taxon>
        <taxon>Embryophyta</taxon>
        <taxon>Tracheophyta</taxon>
        <taxon>Spermatophyta</taxon>
        <taxon>Magnoliopsida</taxon>
        <taxon>eudicotyledons</taxon>
        <taxon>Gunneridae</taxon>
        <taxon>Pentapetalae</taxon>
        <taxon>asterids</taxon>
        <taxon>campanulids</taxon>
        <taxon>Asterales</taxon>
        <taxon>Asteraceae</taxon>
        <taxon>Carduoideae</taxon>
        <taxon>Cardueae</taxon>
        <taxon>Arctiinae</taxon>
        <taxon>Arctium</taxon>
    </lineage>
</organism>
<protein>
    <submittedName>
        <fullName evidence="1">Uncharacterized protein</fullName>
    </submittedName>
</protein>